<dbReference type="PRINTS" id="PR00039">
    <property type="entry name" value="HTHLYSR"/>
</dbReference>
<dbReference type="InterPro" id="IPR000847">
    <property type="entry name" value="LysR_HTH_N"/>
</dbReference>
<keyword evidence="2" id="KW-0805">Transcription regulation</keyword>
<keyword evidence="3" id="KW-0238">DNA-binding</keyword>
<dbReference type="InterPro" id="IPR050950">
    <property type="entry name" value="HTH-type_LysR_regulators"/>
</dbReference>
<organism evidence="6 7">
    <name type="scientific">Streptomyces ochraceiscleroticus</name>
    <dbReference type="NCBI Taxonomy" id="47761"/>
    <lineage>
        <taxon>Bacteria</taxon>
        <taxon>Bacillati</taxon>
        <taxon>Actinomycetota</taxon>
        <taxon>Actinomycetes</taxon>
        <taxon>Kitasatosporales</taxon>
        <taxon>Streptomycetaceae</taxon>
        <taxon>Streptomyces</taxon>
    </lineage>
</organism>
<dbReference type="RefSeq" id="WP_245659316.1">
    <property type="nucleotide sequence ID" value="NZ_JBHSPX010000009.1"/>
</dbReference>
<evidence type="ECO:0000256" key="3">
    <source>
        <dbReference type="ARBA" id="ARBA00023125"/>
    </source>
</evidence>
<dbReference type="Pfam" id="PF00126">
    <property type="entry name" value="HTH_1"/>
    <property type="match status" value="1"/>
</dbReference>
<dbReference type="Gene3D" id="3.40.190.290">
    <property type="match status" value="1"/>
</dbReference>
<proteinExistence type="inferred from homology"/>
<evidence type="ECO:0000313" key="6">
    <source>
        <dbReference type="EMBL" id="MFC6066983.1"/>
    </source>
</evidence>
<accession>A0ABW1MUM4</accession>
<dbReference type="InterPro" id="IPR005119">
    <property type="entry name" value="LysR_subst-bd"/>
</dbReference>
<dbReference type="SUPFAM" id="SSF53850">
    <property type="entry name" value="Periplasmic binding protein-like II"/>
    <property type="match status" value="1"/>
</dbReference>
<dbReference type="CDD" id="cd05466">
    <property type="entry name" value="PBP2_LTTR_substrate"/>
    <property type="match status" value="1"/>
</dbReference>
<protein>
    <submittedName>
        <fullName evidence="6">LysR family transcriptional regulator</fullName>
    </submittedName>
</protein>
<dbReference type="Proteomes" id="UP001596139">
    <property type="component" value="Unassembled WGS sequence"/>
</dbReference>
<dbReference type="InterPro" id="IPR036390">
    <property type="entry name" value="WH_DNA-bd_sf"/>
</dbReference>
<dbReference type="EMBL" id="JBHSPX010000009">
    <property type="protein sequence ID" value="MFC6066983.1"/>
    <property type="molecule type" value="Genomic_DNA"/>
</dbReference>
<sequence length="285" mass="30600">MVDHGSFNRAAASLHLAQPSLSQAIRNLERELDTLLFHRIGRRIELTESGRAMIAPARQVLRDMETARATVESVKGLRTGRLEIASMPSPAVQPLSAMIGAYQRRHPAMQVDVRAVPTADAVVEHVRTGAVEIGLAGTAKELHSPDVQVHAIERQRFVVLSPPDGPLPAGRAVALEDLAGLTAIVAPRGTRARQLLDELQERGVPVRYGVEAGHRESILSLVLQGTGVAVLTEAWAGLARSAGALVLDLEPPEYLHVSLVARRAPLTPGAQAFLDCVLECELPTK</sequence>
<keyword evidence="4" id="KW-0804">Transcription</keyword>
<dbReference type="Gene3D" id="1.10.10.10">
    <property type="entry name" value="Winged helix-like DNA-binding domain superfamily/Winged helix DNA-binding domain"/>
    <property type="match status" value="1"/>
</dbReference>
<gene>
    <name evidence="6" type="ORF">ACFP4F_31185</name>
</gene>
<reference evidence="7" key="1">
    <citation type="journal article" date="2019" name="Int. J. Syst. Evol. Microbiol.">
        <title>The Global Catalogue of Microorganisms (GCM) 10K type strain sequencing project: providing services to taxonomists for standard genome sequencing and annotation.</title>
        <authorList>
            <consortium name="The Broad Institute Genomics Platform"/>
            <consortium name="The Broad Institute Genome Sequencing Center for Infectious Disease"/>
            <person name="Wu L."/>
            <person name="Ma J."/>
        </authorList>
    </citation>
    <scope>NUCLEOTIDE SEQUENCE [LARGE SCALE GENOMIC DNA]</scope>
    <source>
        <strain evidence="7">CGMCC 1.15180</strain>
    </source>
</reference>
<feature type="domain" description="HTH lysR-type" evidence="5">
    <location>
        <begin position="1"/>
        <end position="47"/>
    </location>
</feature>
<evidence type="ECO:0000256" key="4">
    <source>
        <dbReference type="ARBA" id="ARBA00023163"/>
    </source>
</evidence>
<evidence type="ECO:0000259" key="5">
    <source>
        <dbReference type="PROSITE" id="PS50931"/>
    </source>
</evidence>
<evidence type="ECO:0000256" key="2">
    <source>
        <dbReference type="ARBA" id="ARBA00023015"/>
    </source>
</evidence>
<dbReference type="PROSITE" id="PS50931">
    <property type="entry name" value="HTH_LYSR"/>
    <property type="match status" value="1"/>
</dbReference>
<comment type="caution">
    <text evidence="6">The sequence shown here is derived from an EMBL/GenBank/DDBJ whole genome shotgun (WGS) entry which is preliminary data.</text>
</comment>
<dbReference type="PANTHER" id="PTHR30419">
    <property type="entry name" value="HTH-TYPE TRANSCRIPTIONAL REGULATOR YBHD"/>
    <property type="match status" value="1"/>
</dbReference>
<name>A0ABW1MUM4_9ACTN</name>
<comment type="similarity">
    <text evidence="1">Belongs to the LysR transcriptional regulatory family.</text>
</comment>
<dbReference type="Pfam" id="PF03466">
    <property type="entry name" value="LysR_substrate"/>
    <property type="match status" value="1"/>
</dbReference>
<evidence type="ECO:0000256" key="1">
    <source>
        <dbReference type="ARBA" id="ARBA00009437"/>
    </source>
</evidence>
<dbReference type="SUPFAM" id="SSF46785">
    <property type="entry name" value="Winged helix' DNA-binding domain"/>
    <property type="match status" value="1"/>
</dbReference>
<dbReference type="InterPro" id="IPR036388">
    <property type="entry name" value="WH-like_DNA-bd_sf"/>
</dbReference>
<keyword evidence="7" id="KW-1185">Reference proteome</keyword>
<evidence type="ECO:0000313" key="7">
    <source>
        <dbReference type="Proteomes" id="UP001596139"/>
    </source>
</evidence>